<dbReference type="InterPro" id="IPR001995">
    <property type="entry name" value="Peptidase_A2_cat"/>
</dbReference>
<feature type="domain" description="Peptidase A2" evidence="3">
    <location>
        <begin position="145"/>
        <end position="158"/>
    </location>
</feature>
<sequence length="158" mass="16510">SGSLGLDLATSKDCTLIDCTLMDCKLQCIPTEIKGPVAAGQPVGALLIGHSSASMMGLTVITGLIDADYTGEIQIMAQTLFPPLFIPAASRIAQLIPLGTLPLGEQQRGEGGFGSTGTMALLTVDLKHHSKRHIDVQYQGHTITLIALLDTGTDVSII</sequence>
<dbReference type="Proteomes" id="UP000583740">
    <property type="component" value="Unassembled WGS sequence"/>
</dbReference>
<dbReference type="InterPro" id="IPR001969">
    <property type="entry name" value="Aspartic_peptidase_AS"/>
</dbReference>
<protein>
    <submittedName>
        <fullName evidence="4">POK9 protein</fullName>
    </submittedName>
</protein>
<dbReference type="InterPro" id="IPR036157">
    <property type="entry name" value="dUTPase-like_sf"/>
</dbReference>
<organism evidence="4 5">
    <name type="scientific">Cardinalis cardinalis</name>
    <name type="common">Northern cardinal</name>
    <dbReference type="NCBI Taxonomy" id="98964"/>
    <lineage>
        <taxon>Eukaryota</taxon>
        <taxon>Metazoa</taxon>
        <taxon>Chordata</taxon>
        <taxon>Craniata</taxon>
        <taxon>Vertebrata</taxon>
        <taxon>Euteleostomi</taxon>
        <taxon>Archelosauria</taxon>
        <taxon>Archosauria</taxon>
        <taxon>Dinosauria</taxon>
        <taxon>Saurischia</taxon>
        <taxon>Theropoda</taxon>
        <taxon>Coelurosauria</taxon>
        <taxon>Aves</taxon>
        <taxon>Neognathae</taxon>
        <taxon>Neoaves</taxon>
        <taxon>Telluraves</taxon>
        <taxon>Australaves</taxon>
        <taxon>Passeriformes</taxon>
        <taxon>Cardinalidae</taxon>
        <taxon>Cardinalis</taxon>
    </lineage>
</organism>
<dbReference type="InterPro" id="IPR051592">
    <property type="entry name" value="HERV-K_Pro_peptidase_A2"/>
</dbReference>
<dbReference type="GO" id="GO:0004190">
    <property type="term" value="F:aspartic-type endopeptidase activity"/>
    <property type="evidence" value="ECO:0007669"/>
    <property type="project" value="UniProtKB-KW"/>
</dbReference>
<dbReference type="InterPro" id="IPR029054">
    <property type="entry name" value="dUTPase-like"/>
</dbReference>
<keyword evidence="1" id="KW-0645">Protease</keyword>
<dbReference type="AlphaFoldDB" id="A0A7K5LUL0"/>
<evidence type="ECO:0000259" key="3">
    <source>
        <dbReference type="PROSITE" id="PS50175"/>
    </source>
</evidence>
<name>A0A7K5LUL0_CARCD</name>
<evidence type="ECO:0000256" key="1">
    <source>
        <dbReference type="ARBA" id="ARBA00022670"/>
    </source>
</evidence>
<dbReference type="PANTHER" id="PTHR19422:SF123">
    <property type="entry name" value="RT1 CLASS I, LOCUS CE15"/>
    <property type="match status" value="1"/>
</dbReference>
<proteinExistence type="predicted"/>
<evidence type="ECO:0000313" key="4">
    <source>
        <dbReference type="EMBL" id="NWT22120.1"/>
    </source>
</evidence>
<comment type="caution">
    <text evidence="4">The sequence shown here is derived from an EMBL/GenBank/DDBJ whole genome shotgun (WGS) entry which is preliminary data.</text>
</comment>
<dbReference type="PANTHER" id="PTHR19422">
    <property type="entry name" value="GAG RETROVIRAL POLYPROTEIN"/>
    <property type="match status" value="1"/>
</dbReference>
<dbReference type="PROSITE" id="PS50175">
    <property type="entry name" value="ASP_PROT_RETROV"/>
    <property type="match status" value="1"/>
</dbReference>
<dbReference type="Pfam" id="PF00692">
    <property type="entry name" value="dUTPase"/>
    <property type="match status" value="1"/>
</dbReference>
<dbReference type="PROSITE" id="PS00141">
    <property type="entry name" value="ASP_PROTEASE"/>
    <property type="match status" value="1"/>
</dbReference>
<accession>A0A7K5LUL0</accession>
<keyword evidence="5" id="KW-1185">Reference proteome</keyword>
<dbReference type="GO" id="GO:0006508">
    <property type="term" value="P:proteolysis"/>
    <property type="evidence" value="ECO:0007669"/>
    <property type="project" value="UniProtKB-KW"/>
</dbReference>
<dbReference type="EMBL" id="VYXE01000548">
    <property type="protein sequence ID" value="NWT22120.1"/>
    <property type="molecule type" value="Genomic_DNA"/>
</dbReference>
<evidence type="ECO:0000313" key="5">
    <source>
        <dbReference type="Proteomes" id="UP000583740"/>
    </source>
</evidence>
<reference evidence="4 5" key="1">
    <citation type="submission" date="2019-09" db="EMBL/GenBank/DDBJ databases">
        <title>Bird 10,000 Genomes (B10K) Project - Family phase.</title>
        <authorList>
            <person name="Zhang G."/>
        </authorList>
    </citation>
    <scope>NUCLEOTIDE SEQUENCE [LARGE SCALE GENOMIC DNA]</scope>
    <source>
        <strain evidence="4">B10K-DU-001-69</strain>
        <tissue evidence="4">Muscle</tissue>
    </source>
</reference>
<dbReference type="Gene3D" id="2.70.40.10">
    <property type="match status" value="1"/>
</dbReference>
<dbReference type="SUPFAM" id="SSF51283">
    <property type="entry name" value="dUTPase-like"/>
    <property type="match status" value="1"/>
</dbReference>
<feature type="non-terminal residue" evidence="4">
    <location>
        <position position="1"/>
    </location>
</feature>
<evidence type="ECO:0000256" key="2">
    <source>
        <dbReference type="ARBA" id="ARBA00022750"/>
    </source>
</evidence>
<keyword evidence="2" id="KW-0378">Hydrolase</keyword>
<gene>
    <name evidence="4" type="primary">Ervk9_0</name>
    <name evidence="4" type="ORF">CARCAR_R09884</name>
</gene>
<keyword evidence="2" id="KW-0064">Aspartyl protease</keyword>
<feature type="non-terminal residue" evidence="4">
    <location>
        <position position="158"/>
    </location>
</feature>